<evidence type="ECO:0000313" key="2">
    <source>
        <dbReference type="EMBL" id="KAK7194345.1"/>
    </source>
</evidence>
<keyword evidence="3" id="KW-1185">Reference proteome</keyword>
<evidence type="ECO:0000313" key="3">
    <source>
        <dbReference type="Proteomes" id="UP001430356"/>
    </source>
</evidence>
<comment type="caution">
    <text evidence="2">The sequence shown here is derived from an EMBL/GenBank/DDBJ whole genome shotgun (WGS) entry which is preliminary data.</text>
</comment>
<feature type="compositionally biased region" description="Low complexity" evidence="1">
    <location>
        <begin position="276"/>
        <end position="295"/>
    </location>
</feature>
<feature type="region of interest" description="Disordered" evidence="1">
    <location>
        <begin position="55"/>
        <end position="79"/>
    </location>
</feature>
<accession>A0AAW0EN65</accession>
<name>A0AAW0EN65_9TRYP</name>
<proteinExistence type="predicted"/>
<gene>
    <name evidence="2" type="ORF">NESM_000349800</name>
</gene>
<feature type="region of interest" description="Disordered" evidence="1">
    <location>
        <begin position="434"/>
        <end position="453"/>
    </location>
</feature>
<dbReference type="Proteomes" id="UP001430356">
    <property type="component" value="Unassembled WGS sequence"/>
</dbReference>
<evidence type="ECO:0000256" key="1">
    <source>
        <dbReference type="SAM" id="MobiDB-lite"/>
    </source>
</evidence>
<protein>
    <submittedName>
        <fullName evidence="2">Uncharacterized protein</fullName>
    </submittedName>
</protein>
<sequence length="760" mass="79837">MEDTLENVGTGVREALQRLSDTRARVAAQRRALLARQEDLVHAVAPLLLPPCVSRDGQRSTEGSCLPSRPEAERARAVGGVVTPHCRRHRAEERCEHSADDVRDDAAPAGSAGAAAEAVRATATLSLSPPLDGCVAAGAPARRTPAAFHADLAARTQLLECRRLHYLRQEMVRAARLHIAQTWAREVLPWFDSVVLHNFHRRVVERVRRLGRRVARLQRRVSLDTPQYVPALGCARCTTRAREGPSVHCRQSHAERDDVPREAVVVATGCTSAVARGRSNGRSSSRSGTSTSPPGAGDVSHHDSLCSLWHQFLSAASPSAEALGDAHAESVDGSCDAACPLPAHRAAAASLASQPRSLRHVWYVITHALVCGEDGDAAAADEGDGSGMLRGSGVLNVSVQSVMGQSPGGDHGDGLEGRLCELLRAGRLLLLQQQQQQQQQQRRRQSCPGYHDGAPGQVADVRFENGVSRLGENVCGTCVSRPDTVAEVYTLLCAVAHLSALPRLCSGGSNCQSAGGARLPLAGRVSHGDVVDVAAAEEGDARCPSDTGADVGAVQKCGGGRGGEWRLATTLSAVYHAVPRALLQLRLNVQQGLAGASGDCSRLGASSPTSSAAADSRVAAGEVVSDSELAVQWWSRTAEVAEAALVFSPRSSVASDVAVYARAVRVAVLYRRLFTDVDGEPRGTCATPSSSSTLPCGVAPLSALTLPPLSASTRLCVLRRVELQARRQWQAMETGLSVARSMAAASAIPTSAAAEAVAGP</sequence>
<feature type="region of interest" description="Disordered" evidence="1">
    <location>
        <begin position="275"/>
        <end position="300"/>
    </location>
</feature>
<reference evidence="2 3" key="1">
    <citation type="journal article" date="2021" name="MBio">
        <title>A New Model Trypanosomatid, Novymonas esmeraldas: Genomic Perception of Its 'Candidatus Pandoraea novymonadis' Endosymbiont.</title>
        <authorList>
            <person name="Zakharova A."/>
            <person name="Saura A."/>
            <person name="Butenko A."/>
            <person name="Podesvova L."/>
            <person name="Warmusova S."/>
            <person name="Kostygov A.Y."/>
            <person name="Nenarokova A."/>
            <person name="Lukes J."/>
            <person name="Opperdoes F.R."/>
            <person name="Yurchenko V."/>
        </authorList>
    </citation>
    <scope>NUCLEOTIDE SEQUENCE [LARGE SCALE GENOMIC DNA]</scope>
    <source>
        <strain evidence="2 3">E262AT.01</strain>
    </source>
</reference>
<dbReference type="AlphaFoldDB" id="A0AAW0EN65"/>
<dbReference type="EMBL" id="JAECZO010000035">
    <property type="protein sequence ID" value="KAK7194345.1"/>
    <property type="molecule type" value="Genomic_DNA"/>
</dbReference>
<organism evidence="2 3">
    <name type="scientific">Novymonas esmeraldas</name>
    <dbReference type="NCBI Taxonomy" id="1808958"/>
    <lineage>
        <taxon>Eukaryota</taxon>
        <taxon>Discoba</taxon>
        <taxon>Euglenozoa</taxon>
        <taxon>Kinetoplastea</taxon>
        <taxon>Metakinetoplastina</taxon>
        <taxon>Trypanosomatida</taxon>
        <taxon>Trypanosomatidae</taxon>
        <taxon>Novymonas</taxon>
    </lineage>
</organism>